<feature type="region of interest" description="Disordered" evidence="1">
    <location>
        <begin position="211"/>
        <end position="323"/>
    </location>
</feature>
<feature type="compositionally biased region" description="Polar residues" evidence="1">
    <location>
        <begin position="305"/>
        <end position="320"/>
    </location>
</feature>
<dbReference type="AlphaFoldDB" id="A0A6L2PEF1"/>
<accession>A0A6L2PEF1</accession>
<evidence type="ECO:0000313" key="3">
    <source>
        <dbReference type="Proteomes" id="UP000502823"/>
    </source>
</evidence>
<protein>
    <submittedName>
        <fullName evidence="2">Uncharacterized protein</fullName>
    </submittedName>
</protein>
<evidence type="ECO:0000313" key="2">
    <source>
        <dbReference type="EMBL" id="GFG29840.1"/>
    </source>
</evidence>
<keyword evidence="3" id="KW-1185">Reference proteome</keyword>
<name>A0A6L2PEF1_COPFO</name>
<evidence type="ECO:0000256" key="1">
    <source>
        <dbReference type="SAM" id="MobiDB-lite"/>
    </source>
</evidence>
<sequence>MREIGRGGSSSGKERGAGVTVAAAVAILERQQEEQRRTAPPVRHRLRGDLNRITEAGISRDSSDSSVSSVGETIARLQNRFSADVVAGNVVSSADKELKQHTDAKSVKHVTRPNRNEFISGRTKEPDNSDVKTKRVVTERERGVHEIRKSPSTKNISSLVRNNSVVSTLNTEALSPLDSKTQDVRKCVGDGTHGGVSDLSLSDGTQFIVSENTSSSEQTYRSELSASNTGSDPSNLQSSSSAKDVLDHHDDSDDEGIGAASLRSDTLDQPQITLKGFPSDDNIPRKRPRIIHLRDTGSKDKRPKSNTVAASRTDRQQAQSVGEAGLLSSNSSVNIVLEYPPPPPSLPPEYGSCGRPLSGGTSASNSRWILASTDSLGSSMHDRTVTH</sequence>
<organism evidence="2 3">
    <name type="scientific">Coptotermes formosanus</name>
    <name type="common">Formosan subterranean termite</name>
    <dbReference type="NCBI Taxonomy" id="36987"/>
    <lineage>
        <taxon>Eukaryota</taxon>
        <taxon>Metazoa</taxon>
        <taxon>Ecdysozoa</taxon>
        <taxon>Arthropoda</taxon>
        <taxon>Hexapoda</taxon>
        <taxon>Insecta</taxon>
        <taxon>Pterygota</taxon>
        <taxon>Neoptera</taxon>
        <taxon>Polyneoptera</taxon>
        <taxon>Dictyoptera</taxon>
        <taxon>Blattodea</taxon>
        <taxon>Blattoidea</taxon>
        <taxon>Termitoidae</taxon>
        <taxon>Rhinotermitidae</taxon>
        <taxon>Coptotermes</taxon>
    </lineage>
</organism>
<dbReference type="Proteomes" id="UP000502823">
    <property type="component" value="Unassembled WGS sequence"/>
</dbReference>
<reference evidence="3" key="1">
    <citation type="submission" date="2020-01" db="EMBL/GenBank/DDBJ databases">
        <title>Draft genome sequence of the Termite Coptotermes fromosanus.</title>
        <authorList>
            <person name="Itakura S."/>
            <person name="Yosikawa Y."/>
            <person name="Umezawa K."/>
        </authorList>
    </citation>
    <scope>NUCLEOTIDE SEQUENCE [LARGE SCALE GENOMIC DNA]</scope>
</reference>
<feature type="compositionally biased region" description="Polar residues" evidence="1">
    <location>
        <begin position="263"/>
        <end position="272"/>
    </location>
</feature>
<gene>
    <name evidence="2" type="ORF">Cfor_02455</name>
</gene>
<comment type="caution">
    <text evidence="2">The sequence shown here is derived from an EMBL/GenBank/DDBJ whole genome shotgun (WGS) entry which is preliminary data.</text>
</comment>
<dbReference type="InParanoid" id="A0A6L2PEF1"/>
<feature type="compositionally biased region" description="Polar residues" evidence="1">
    <location>
        <begin position="211"/>
        <end position="242"/>
    </location>
</feature>
<dbReference type="EMBL" id="BLKM01000174">
    <property type="protein sequence ID" value="GFG29840.1"/>
    <property type="molecule type" value="Genomic_DNA"/>
</dbReference>
<feature type="region of interest" description="Disordered" evidence="1">
    <location>
        <begin position="30"/>
        <end position="66"/>
    </location>
</feature>
<proteinExistence type="predicted"/>